<accession>A0A9P7TVK0</accession>
<comment type="caution">
    <text evidence="1">The sequence shown here is derived from an EMBL/GenBank/DDBJ whole genome shotgun (WGS) entry which is preliminary data.</text>
</comment>
<protein>
    <submittedName>
        <fullName evidence="1">Uncharacterized protein</fullName>
    </submittedName>
</protein>
<gene>
    <name evidence="1" type="ORF">E4U13_004748</name>
</gene>
<reference evidence="1 2" key="1">
    <citation type="journal article" date="2020" name="bioRxiv">
        <title>Whole genome comparisons of ergot fungi reveals the divergence and evolution of species within the genus Claviceps are the result of varying mechanisms driving genome evolution and host range expansion.</title>
        <authorList>
            <person name="Wyka S.A."/>
            <person name="Mondo S.J."/>
            <person name="Liu M."/>
            <person name="Dettman J."/>
            <person name="Nalam V."/>
            <person name="Broders K.D."/>
        </authorList>
    </citation>
    <scope>NUCLEOTIDE SEQUENCE [LARGE SCALE GENOMIC DNA]</scope>
    <source>
        <strain evidence="1 2">LM576</strain>
    </source>
</reference>
<evidence type="ECO:0000313" key="1">
    <source>
        <dbReference type="EMBL" id="KAG6111562.1"/>
    </source>
</evidence>
<proteinExistence type="predicted"/>
<name>A0A9P7TVK0_9HYPO</name>
<dbReference type="AlphaFoldDB" id="A0A9P7TVK0"/>
<sequence length="78" mass="8478">MAVDSRPVSAMQLLLALEEFKKSGVGRFESHVPSYDEESRLQTSGGHMYGCRRPGAPNSTLELSWGHGGMAHGLSLNF</sequence>
<organism evidence="1 2">
    <name type="scientific">Claviceps humidiphila</name>
    <dbReference type="NCBI Taxonomy" id="1294629"/>
    <lineage>
        <taxon>Eukaryota</taxon>
        <taxon>Fungi</taxon>
        <taxon>Dikarya</taxon>
        <taxon>Ascomycota</taxon>
        <taxon>Pezizomycotina</taxon>
        <taxon>Sordariomycetes</taxon>
        <taxon>Hypocreomycetidae</taxon>
        <taxon>Hypocreales</taxon>
        <taxon>Clavicipitaceae</taxon>
        <taxon>Claviceps</taxon>
    </lineage>
</organism>
<keyword evidence="2" id="KW-1185">Reference proteome</keyword>
<evidence type="ECO:0000313" key="2">
    <source>
        <dbReference type="Proteomes" id="UP000732380"/>
    </source>
</evidence>
<dbReference type="Proteomes" id="UP000732380">
    <property type="component" value="Unassembled WGS sequence"/>
</dbReference>
<dbReference type="EMBL" id="SRQM01000379">
    <property type="protein sequence ID" value="KAG6111562.1"/>
    <property type="molecule type" value="Genomic_DNA"/>
</dbReference>